<feature type="region of interest" description="Disordered" evidence="2">
    <location>
        <begin position="43"/>
        <end position="67"/>
    </location>
</feature>
<dbReference type="EMBL" id="JBHYPX010000082">
    <property type="protein sequence ID" value="MFE1356251.1"/>
    <property type="molecule type" value="Genomic_DNA"/>
</dbReference>
<dbReference type="Proteomes" id="UP001599542">
    <property type="component" value="Unassembled WGS sequence"/>
</dbReference>
<feature type="region of interest" description="Disordered" evidence="2">
    <location>
        <begin position="230"/>
        <end position="253"/>
    </location>
</feature>
<dbReference type="Pfam" id="PF04203">
    <property type="entry name" value="Sortase"/>
    <property type="match status" value="1"/>
</dbReference>
<evidence type="ECO:0000313" key="4">
    <source>
        <dbReference type="Proteomes" id="UP001599542"/>
    </source>
</evidence>
<evidence type="ECO:0000313" key="3">
    <source>
        <dbReference type="EMBL" id="MFE1356251.1"/>
    </source>
</evidence>
<dbReference type="SUPFAM" id="SSF63817">
    <property type="entry name" value="Sortase"/>
    <property type="match status" value="1"/>
</dbReference>
<dbReference type="InterPro" id="IPR013784">
    <property type="entry name" value="Carb-bd-like_fold"/>
</dbReference>
<dbReference type="NCBIfam" id="NF033747">
    <property type="entry name" value="class_E_sortase"/>
    <property type="match status" value="1"/>
</dbReference>
<dbReference type="InterPro" id="IPR042003">
    <property type="entry name" value="Sortase_E"/>
</dbReference>
<dbReference type="Gene3D" id="2.40.260.10">
    <property type="entry name" value="Sortase"/>
    <property type="match status" value="1"/>
</dbReference>
<keyword evidence="1" id="KW-0378">Hydrolase</keyword>
<gene>
    <name evidence="3" type="ORF">ACFW6T_30165</name>
</gene>
<dbReference type="CDD" id="cd05830">
    <property type="entry name" value="Sortase_E"/>
    <property type="match status" value="1"/>
</dbReference>
<dbReference type="RefSeq" id="WP_380320732.1">
    <property type="nucleotide sequence ID" value="NZ_JBHYPW010000012.1"/>
</dbReference>
<name>A0ABW6GU75_9ACTN</name>
<dbReference type="SUPFAM" id="SSF49452">
    <property type="entry name" value="Starch-binding domain-like"/>
    <property type="match status" value="1"/>
</dbReference>
<reference evidence="3 4" key="1">
    <citation type="submission" date="2024-09" db="EMBL/GenBank/DDBJ databases">
        <title>The Natural Products Discovery Center: Release of the First 8490 Sequenced Strains for Exploring Actinobacteria Biosynthetic Diversity.</title>
        <authorList>
            <person name="Kalkreuter E."/>
            <person name="Kautsar S.A."/>
            <person name="Yang D."/>
            <person name="Bader C.D."/>
            <person name="Teijaro C.N."/>
            <person name="Fluegel L."/>
            <person name="Davis C.M."/>
            <person name="Simpson J.R."/>
            <person name="Lauterbach L."/>
            <person name="Steele A.D."/>
            <person name="Gui C."/>
            <person name="Meng S."/>
            <person name="Li G."/>
            <person name="Viehrig K."/>
            <person name="Ye F."/>
            <person name="Su P."/>
            <person name="Kiefer A.F."/>
            <person name="Nichols A."/>
            <person name="Cepeda A.J."/>
            <person name="Yan W."/>
            <person name="Fan B."/>
            <person name="Jiang Y."/>
            <person name="Adhikari A."/>
            <person name="Zheng C.-J."/>
            <person name="Schuster L."/>
            <person name="Cowan T.M."/>
            <person name="Smanski M.J."/>
            <person name="Chevrette M.G."/>
            <person name="De Carvalho L.P.S."/>
            <person name="Shen B."/>
        </authorList>
    </citation>
    <scope>NUCLEOTIDE SEQUENCE [LARGE SCALE GENOMIC DNA]</scope>
    <source>
        <strain evidence="3 4">NPDC058753</strain>
    </source>
</reference>
<organism evidence="3 4">
    <name type="scientific">Kitasatospora phosalacinea</name>
    <dbReference type="NCBI Taxonomy" id="2065"/>
    <lineage>
        <taxon>Bacteria</taxon>
        <taxon>Bacillati</taxon>
        <taxon>Actinomycetota</taxon>
        <taxon>Actinomycetes</taxon>
        <taxon>Kitasatosporales</taxon>
        <taxon>Streptomycetaceae</taxon>
        <taxon>Kitasatospora</taxon>
    </lineage>
</organism>
<dbReference type="InterPro" id="IPR005754">
    <property type="entry name" value="Sortase"/>
</dbReference>
<evidence type="ECO:0000256" key="2">
    <source>
        <dbReference type="SAM" id="MobiDB-lite"/>
    </source>
</evidence>
<comment type="caution">
    <text evidence="3">The sequence shown here is derived from an EMBL/GenBank/DDBJ whole genome shotgun (WGS) entry which is preliminary data.</text>
</comment>
<proteinExistence type="predicted"/>
<sequence length="253" mass="26376">MSTALRAARRPRPRGPLRAAAGALAAGALLCTVGVTPAYGPPAPPAAAASAPAAAPPGAPAAPAPGAELGTLTIPRLERLGLPATFTVREGVDRGTVLDSGAVGHYEDTQLPGEQGNLGLAAHRNGHGEPFRYLNRLEPGDLVVLRTPAAVYTYALDRELPETGADNYAVLDPVPAQAGYTSPGHYLTLTTCTPEFTSLYRLVWWGHLVSDTPVAYKYLIRNPDGSVVREGGADRTATTPPTGAFTVQDAWRP</sequence>
<evidence type="ECO:0000256" key="1">
    <source>
        <dbReference type="ARBA" id="ARBA00022801"/>
    </source>
</evidence>
<dbReference type="InterPro" id="IPR023365">
    <property type="entry name" value="Sortase_dom-sf"/>
</dbReference>
<protein>
    <submittedName>
        <fullName evidence="3">Class E sortase</fullName>
    </submittedName>
</protein>
<keyword evidence="4" id="KW-1185">Reference proteome</keyword>
<feature type="compositionally biased region" description="Pro residues" evidence="2">
    <location>
        <begin position="54"/>
        <end position="63"/>
    </location>
</feature>
<accession>A0ABW6GU75</accession>
<dbReference type="InterPro" id="IPR053465">
    <property type="entry name" value="Sortase_Class_E"/>
</dbReference>